<feature type="signal peptide" evidence="1">
    <location>
        <begin position="1"/>
        <end position="27"/>
    </location>
</feature>
<dbReference type="Proteomes" id="UP000287872">
    <property type="component" value="Unassembled WGS sequence"/>
</dbReference>
<keyword evidence="1" id="KW-0732">Signal</keyword>
<dbReference type="EMBL" id="BHYK01000006">
    <property type="protein sequence ID" value="GCD09752.1"/>
    <property type="molecule type" value="Genomic_DNA"/>
</dbReference>
<feature type="chain" id="PRO_5019531252" description="S-layer protein" evidence="1">
    <location>
        <begin position="28"/>
        <end position="716"/>
    </location>
</feature>
<dbReference type="RefSeq" id="WP_124999471.1">
    <property type="nucleotide sequence ID" value="NZ_BHYK01000006.1"/>
</dbReference>
<accession>A0A401UJV3</accession>
<evidence type="ECO:0000313" key="2">
    <source>
        <dbReference type="EMBL" id="GCD09752.1"/>
    </source>
</evidence>
<evidence type="ECO:0008006" key="4">
    <source>
        <dbReference type="Google" id="ProtNLM"/>
    </source>
</evidence>
<dbReference type="OrthoDB" id="2839183at2"/>
<sequence length="716" mass="75879">MKLPYKIMSTAAMAVVLGSVQMISANAAVGDFYNQTTSTKYLKADLVSNNALVSKLEAEMDAKNVVIKEVSNGKYLDYDKANTAFVAAIADHVDPSIAIVKAATAGKTEATKEILDAYKPATTKLTVTSVSAINQTIAANKATDLKFSVNGLEKLTKTEFEKKYEGYKVDFKYNKMGLDLNGKVTVSDAFKYAVQVTDKDGNMLPKTLAPADFVEVTVVDATKATKVNEIGLVNATGKEWTAPSITKEDTVRIAATLYENGFAESNKDKDSTVTQPKVKTVKSSDSLTAYYADGIKVLKAGTVTLTVEFEGITETKTIQVTTKDAQEVTSIKADAQKVQAGVANQTAKFTLLDKAKEEMRTTVGVFYTVTADGATTESTILNNLNVVKAAGEINSTFVKGINTINVYDDAKKTNKLGTFTVEAVEVANVAPDTYKLVVAADTAELDMNTAADKNNIALDIKVEAYVNGVNVDFPSNGVKYEVLSSNEKVATVVRDGSKIKVAAVAKGSTTITLYTVEGDLKTPVATYNVTVNNTTPQITSLTLKEGPAGKIKVNKLTDLKAAVIAAVVDGDKLPADAIKTVTAVDNDAIVIVEIASIYGGKTFTLAAEVDTVAPTVSGIKVNGNAVEVGTENTITLKSAEITKAESTLNENVKVTVILKDGTKLAKDKAVTTTDLFKTFSTDSTVTLATVNMLDGATVTLVDAAENATTYTITIAK</sequence>
<keyword evidence="3" id="KW-1185">Reference proteome</keyword>
<protein>
    <recommendedName>
        <fullName evidence="4">S-layer protein</fullName>
    </recommendedName>
</protein>
<evidence type="ECO:0000256" key="1">
    <source>
        <dbReference type="SAM" id="SignalP"/>
    </source>
</evidence>
<dbReference type="Gene3D" id="2.60.40.1080">
    <property type="match status" value="1"/>
</dbReference>
<gene>
    <name evidence="2" type="ORF">Ctaglu_13750</name>
</gene>
<comment type="caution">
    <text evidence="2">The sequence shown here is derived from an EMBL/GenBank/DDBJ whole genome shotgun (WGS) entry which is preliminary data.</text>
</comment>
<reference evidence="2 3" key="1">
    <citation type="submission" date="2018-11" db="EMBL/GenBank/DDBJ databases">
        <title>Genome sequencing and assembly of Clostridium tagluense strain A121.</title>
        <authorList>
            <person name="Murakami T."/>
            <person name="Segawa T."/>
            <person name="Shcherbakova V.A."/>
            <person name="Mori H."/>
            <person name="Yoshimura Y."/>
        </authorList>
    </citation>
    <scope>NUCLEOTIDE SEQUENCE [LARGE SCALE GENOMIC DNA]</scope>
    <source>
        <strain evidence="2 3">A121</strain>
    </source>
</reference>
<proteinExistence type="predicted"/>
<name>A0A401UJV3_9CLOT</name>
<organism evidence="2 3">
    <name type="scientific">Clostridium tagluense</name>
    <dbReference type="NCBI Taxonomy" id="360422"/>
    <lineage>
        <taxon>Bacteria</taxon>
        <taxon>Bacillati</taxon>
        <taxon>Bacillota</taxon>
        <taxon>Clostridia</taxon>
        <taxon>Eubacteriales</taxon>
        <taxon>Clostridiaceae</taxon>
        <taxon>Clostridium</taxon>
    </lineage>
</organism>
<dbReference type="AlphaFoldDB" id="A0A401UJV3"/>
<evidence type="ECO:0000313" key="3">
    <source>
        <dbReference type="Proteomes" id="UP000287872"/>
    </source>
</evidence>